<accession>A0A484GJ04</accession>
<keyword evidence="11" id="KW-0066">ATP synthesis</keyword>
<evidence type="ECO:0000256" key="6">
    <source>
        <dbReference type="ARBA" id="ARBA00022781"/>
    </source>
</evidence>
<keyword evidence="9" id="KW-0496">Mitochondrion</keyword>
<dbReference type="Pfam" id="PF00895">
    <property type="entry name" value="ATP-synt_8"/>
    <property type="match status" value="1"/>
</dbReference>
<keyword evidence="10" id="KW-0472">Membrane</keyword>
<evidence type="ECO:0000256" key="8">
    <source>
        <dbReference type="ARBA" id="ARBA00023065"/>
    </source>
</evidence>
<evidence type="ECO:0000313" key="14">
    <source>
        <dbReference type="EMBL" id="TEA35448.1"/>
    </source>
</evidence>
<reference evidence="14 15" key="1">
    <citation type="journal article" date="2018" name="Genomics">
        <title>Molecular footprints of inshore aquatic adaptation in Indo-Pacific humpback dolphin (Sousa chinensis).</title>
        <authorList>
            <person name="Ming Y."/>
            <person name="Jian J."/>
            <person name="Yu F."/>
            <person name="Yu X."/>
            <person name="Wang J."/>
            <person name="Liu W."/>
        </authorList>
    </citation>
    <scope>NUCLEOTIDE SEQUENCE [LARGE SCALE GENOMIC DNA]</scope>
    <source>
        <strain evidence="14">MY-2018</strain>
        <tissue evidence="14">Skin</tissue>
    </source>
</reference>
<evidence type="ECO:0000256" key="9">
    <source>
        <dbReference type="ARBA" id="ARBA00023128"/>
    </source>
</evidence>
<gene>
    <name evidence="14" type="ORF">DBR06_SOUSAS20510020</name>
</gene>
<dbReference type="GO" id="GO:0031966">
    <property type="term" value="C:mitochondrial membrane"/>
    <property type="evidence" value="ECO:0007669"/>
    <property type="project" value="UniProtKB-SubCell"/>
</dbReference>
<name>A0A484GJ04_SOUCH</name>
<comment type="caution">
    <text evidence="14">The sequence shown here is derived from an EMBL/GenBank/DDBJ whole genome shotgun (WGS) entry which is preliminary data.</text>
</comment>
<keyword evidence="4" id="KW-0138">CF(0)</keyword>
<evidence type="ECO:0000256" key="12">
    <source>
        <dbReference type="ARBA" id="ARBA00029802"/>
    </source>
</evidence>
<dbReference type="EMBL" id="QWLN02007406">
    <property type="protein sequence ID" value="TEA35448.1"/>
    <property type="molecule type" value="Genomic_DNA"/>
</dbReference>
<evidence type="ECO:0000256" key="10">
    <source>
        <dbReference type="ARBA" id="ARBA00023136"/>
    </source>
</evidence>
<evidence type="ECO:0000313" key="15">
    <source>
        <dbReference type="Proteomes" id="UP000295264"/>
    </source>
</evidence>
<sequence>TTISSIFLILFIIFQLKISKHIYYPNPKSALTKVQKPPAP</sequence>
<dbReference type="GO" id="GO:0045259">
    <property type="term" value="C:proton-transporting ATP synthase complex"/>
    <property type="evidence" value="ECO:0007669"/>
    <property type="project" value="UniProtKB-KW"/>
</dbReference>
<evidence type="ECO:0000256" key="3">
    <source>
        <dbReference type="ARBA" id="ARBA00022448"/>
    </source>
</evidence>
<dbReference type="InterPro" id="IPR001421">
    <property type="entry name" value="ATP8_metazoa"/>
</dbReference>
<evidence type="ECO:0000256" key="4">
    <source>
        <dbReference type="ARBA" id="ARBA00022547"/>
    </source>
</evidence>
<evidence type="ECO:0000256" key="5">
    <source>
        <dbReference type="ARBA" id="ARBA00022692"/>
    </source>
</evidence>
<keyword evidence="5" id="KW-0812">Transmembrane</keyword>
<feature type="non-terminal residue" evidence="14">
    <location>
        <position position="1"/>
    </location>
</feature>
<proteinExistence type="inferred from homology"/>
<protein>
    <recommendedName>
        <fullName evidence="12">A6L</fullName>
    </recommendedName>
    <alternativeName>
        <fullName evidence="13">F-ATPase subunit 8</fullName>
    </alternativeName>
</protein>
<keyword evidence="15" id="KW-1185">Reference proteome</keyword>
<dbReference type="GO" id="GO:0015986">
    <property type="term" value="P:proton motive force-driven ATP synthesis"/>
    <property type="evidence" value="ECO:0007669"/>
    <property type="project" value="InterPro"/>
</dbReference>
<dbReference type="AlphaFoldDB" id="A0A484GJ04"/>
<dbReference type="GO" id="GO:0015078">
    <property type="term" value="F:proton transmembrane transporter activity"/>
    <property type="evidence" value="ECO:0007669"/>
    <property type="project" value="InterPro"/>
</dbReference>
<keyword evidence="7" id="KW-1133">Transmembrane helix</keyword>
<keyword evidence="8" id="KW-0406">Ion transport</keyword>
<organism evidence="14 15">
    <name type="scientific">Sousa chinensis</name>
    <name type="common">Indo-pacific humpbacked dolphin</name>
    <name type="synonym">Steno chinensis</name>
    <dbReference type="NCBI Taxonomy" id="103600"/>
    <lineage>
        <taxon>Eukaryota</taxon>
        <taxon>Metazoa</taxon>
        <taxon>Chordata</taxon>
        <taxon>Craniata</taxon>
        <taxon>Vertebrata</taxon>
        <taxon>Euteleostomi</taxon>
        <taxon>Mammalia</taxon>
        <taxon>Eutheria</taxon>
        <taxon>Laurasiatheria</taxon>
        <taxon>Artiodactyla</taxon>
        <taxon>Whippomorpha</taxon>
        <taxon>Cetacea</taxon>
        <taxon>Odontoceti</taxon>
        <taxon>Delphinidae</taxon>
        <taxon>Sousa</taxon>
    </lineage>
</organism>
<comment type="subcellular location">
    <subcellularLocation>
        <location evidence="1">Mitochondrion membrane</location>
        <topology evidence="1">Single-pass membrane protein</topology>
    </subcellularLocation>
</comment>
<dbReference type="Proteomes" id="UP000295264">
    <property type="component" value="Unassembled WGS sequence"/>
</dbReference>
<keyword evidence="3" id="KW-0813">Transport</keyword>
<evidence type="ECO:0000256" key="1">
    <source>
        <dbReference type="ARBA" id="ARBA00004304"/>
    </source>
</evidence>
<evidence type="ECO:0000256" key="13">
    <source>
        <dbReference type="ARBA" id="ARBA00030598"/>
    </source>
</evidence>
<keyword evidence="6" id="KW-0375">Hydrogen ion transport</keyword>
<evidence type="ECO:0000256" key="11">
    <source>
        <dbReference type="ARBA" id="ARBA00023310"/>
    </source>
</evidence>
<comment type="similarity">
    <text evidence="2">Belongs to the ATPase protein 8 family.</text>
</comment>
<evidence type="ECO:0000256" key="7">
    <source>
        <dbReference type="ARBA" id="ARBA00022989"/>
    </source>
</evidence>
<evidence type="ECO:0000256" key="2">
    <source>
        <dbReference type="ARBA" id="ARBA00008892"/>
    </source>
</evidence>